<dbReference type="GO" id="GO:0030337">
    <property type="term" value="F:DNA polymerase processivity factor activity"/>
    <property type="evidence" value="ECO:0007669"/>
    <property type="project" value="InterPro"/>
</dbReference>
<dbReference type="GO" id="GO:0006275">
    <property type="term" value="P:regulation of DNA replication"/>
    <property type="evidence" value="ECO:0007669"/>
    <property type="project" value="InterPro"/>
</dbReference>
<keyword evidence="1" id="KW-0238">DNA-binding</keyword>
<protein>
    <recommendedName>
        <fullName evidence="2">Proliferating cell nuclear antigen PCNA N-terminal domain-containing protein</fullName>
    </recommendedName>
</protein>
<dbReference type="InterPro" id="IPR046938">
    <property type="entry name" value="DNA_clamp_sf"/>
</dbReference>
<dbReference type="Gene3D" id="3.70.10.10">
    <property type="match status" value="1"/>
</dbReference>
<dbReference type="Pfam" id="PF00705">
    <property type="entry name" value="PCNA_N"/>
    <property type="match status" value="1"/>
</dbReference>
<dbReference type="SUPFAM" id="SSF55979">
    <property type="entry name" value="DNA clamp"/>
    <property type="match status" value="2"/>
</dbReference>
<evidence type="ECO:0000259" key="2">
    <source>
        <dbReference type="Pfam" id="PF00705"/>
    </source>
</evidence>
<dbReference type="PANTHER" id="PTHR11352">
    <property type="entry name" value="PROLIFERATING CELL NUCLEAR ANTIGEN"/>
    <property type="match status" value="1"/>
</dbReference>
<organism evidence="3">
    <name type="scientific">viral metagenome</name>
    <dbReference type="NCBI Taxonomy" id="1070528"/>
    <lineage>
        <taxon>unclassified sequences</taxon>
        <taxon>metagenomes</taxon>
        <taxon>organismal metagenomes</taxon>
    </lineage>
</organism>
<dbReference type="AlphaFoldDB" id="A0A6C0JJQ9"/>
<dbReference type="InterPro" id="IPR000730">
    <property type="entry name" value="Pr_cel_nuc_antig"/>
</dbReference>
<evidence type="ECO:0000313" key="3">
    <source>
        <dbReference type="EMBL" id="QHU05872.1"/>
    </source>
</evidence>
<accession>A0A6C0JJQ9</accession>
<reference evidence="3" key="1">
    <citation type="journal article" date="2020" name="Nature">
        <title>Giant virus diversity and host interactions through global metagenomics.</title>
        <authorList>
            <person name="Schulz F."/>
            <person name="Roux S."/>
            <person name="Paez-Espino D."/>
            <person name="Jungbluth S."/>
            <person name="Walsh D.A."/>
            <person name="Denef V.J."/>
            <person name="McMahon K.D."/>
            <person name="Konstantinidis K.T."/>
            <person name="Eloe-Fadrosh E.A."/>
            <person name="Kyrpides N.C."/>
            <person name="Woyke T."/>
        </authorList>
    </citation>
    <scope>NUCLEOTIDE SEQUENCE</scope>
    <source>
        <strain evidence="3">GVMAG-M-3300027736-24</strain>
    </source>
</reference>
<feature type="domain" description="Proliferating cell nuclear antigen PCNA N-terminal" evidence="2">
    <location>
        <begin position="14"/>
        <end position="124"/>
    </location>
</feature>
<dbReference type="EMBL" id="MN740422">
    <property type="protein sequence ID" value="QHU05872.1"/>
    <property type="molecule type" value="Genomic_DNA"/>
</dbReference>
<dbReference type="InterPro" id="IPR022648">
    <property type="entry name" value="Pr_cel_nuc_antig_N"/>
</dbReference>
<dbReference type="GO" id="GO:0006272">
    <property type="term" value="P:leading strand elongation"/>
    <property type="evidence" value="ECO:0007669"/>
    <property type="project" value="TreeGrafter"/>
</dbReference>
<proteinExistence type="predicted"/>
<dbReference type="PANTHER" id="PTHR11352:SF0">
    <property type="entry name" value="PROLIFERATING CELL NUCLEAR ANTIGEN"/>
    <property type="match status" value="1"/>
</dbReference>
<sequence>MKFQIKDISKAHEFIEIIKCIKNISTDITCQCVKEHIYIQVMDSSHVCLLDIYIPKNWFYLYETLNITFSMKTAILAKIVNMYTVDSIIECFIDEGDADKIHIKLIHDKQQKIFEVPLMDIEKDVLAPKTIDTNLDFIIKTKLLEKYISELSQFGEVLSIECKDDKIYLGTKSIEEGSINIEIKNECLEEFNVIEDYTFKGLYFIKYLQYITKLFSIYGNIHLYLDESNPLMITFEKSNEDKSNITIQYFIAPNCSDE</sequence>
<dbReference type="GO" id="GO:0003677">
    <property type="term" value="F:DNA binding"/>
    <property type="evidence" value="ECO:0007669"/>
    <property type="project" value="UniProtKB-KW"/>
</dbReference>
<dbReference type="PRINTS" id="PR00339">
    <property type="entry name" value="PCNACYCLIN"/>
</dbReference>
<evidence type="ECO:0000256" key="1">
    <source>
        <dbReference type="ARBA" id="ARBA00023125"/>
    </source>
</evidence>
<name>A0A6C0JJQ9_9ZZZZ</name>